<accession>A0ABP4HLD9</accession>
<evidence type="ECO:0000256" key="2">
    <source>
        <dbReference type="SAM" id="SignalP"/>
    </source>
</evidence>
<dbReference type="EMBL" id="BAAALF010000233">
    <property type="protein sequence ID" value="GAA1272855.1"/>
    <property type="molecule type" value="Genomic_DNA"/>
</dbReference>
<feature type="signal peptide" evidence="2">
    <location>
        <begin position="1"/>
        <end position="34"/>
    </location>
</feature>
<protein>
    <recommendedName>
        <fullName evidence="5">PknH-like protein</fullName>
    </recommendedName>
</protein>
<gene>
    <name evidence="3" type="ORF">GCM10009665_70970</name>
</gene>
<dbReference type="Proteomes" id="UP001500037">
    <property type="component" value="Unassembled WGS sequence"/>
</dbReference>
<organism evidence="3 4">
    <name type="scientific">Kitasatospora nipponensis</name>
    <dbReference type="NCBI Taxonomy" id="258049"/>
    <lineage>
        <taxon>Bacteria</taxon>
        <taxon>Bacillati</taxon>
        <taxon>Actinomycetota</taxon>
        <taxon>Actinomycetes</taxon>
        <taxon>Kitasatosporales</taxon>
        <taxon>Streptomycetaceae</taxon>
        <taxon>Kitasatospora</taxon>
    </lineage>
</organism>
<name>A0ABP4HLD9_9ACTN</name>
<keyword evidence="4" id="KW-1185">Reference proteome</keyword>
<evidence type="ECO:0008006" key="5">
    <source>
        <dbReference type="Google" id="ProtNLM"/>
    </source>
</evidence>
<dbReference type="RefSeq" id="WP_344446333.1">
    <property type="nucleotide sequence ID" value="NZ_BAAALF010000233.1"/>
</dbReference>
<evidence type="ECO:0000256" key="1">
    <source>
        <dbReference type="SAM" id="MobiDB-lite"/>
    </source>
</evidence>
<keyword evidence="2" id="KW-0732">Signal</keyword>
<evidence type="ECO:0000313" key="3">
    <source>
        <dbReference type="EMBL" id="GAA1272855.1"/>
    </source>
</evidence>
<proteinExistence type="predicted"/>
<sequence length="268" mass="26124">MPRRRPVLPPPLTALVLAALVPAAGCATVGPAPAGDRVTAAVAPRALSAAELRGAAVTGSDLGAGYTVSLLGPGQPAPSGSSGAAQRQVADVPACQPVLDAVGPADPGAAPQAEADLSVLRVAAPSSAGAGAGAVPLYTALLGYPAGRPAVLQTTLDQALARYTAFTSAPADPKAVTPTARGARTGHQLERADAPTPEGADAVTAFTLTSGPATGEGGGPALTQRAVVVRVGTVLAVFSTVGTAKEPAAVPDPVVVRAQTRKLRAAQG</sequence>
<feature type="region of interest" description="Disordered" evidence="1">
    <location>
        <begin position="171"/>
        <end position="199"/>
    </location>
</feature>
<feature type="chain" id="PRO_5046138731" description="PknH-like protein" evidence="2">
    <location>
        <begin position="35"/>
        <end position="268"/>
    </location>
</feature>
<evidence type="ECO:0000313" key="4">
    <source>
        <dbReference type="Proteomes" id="UP001500037"/>
    </source>
</evidence>
<comment type="caution">
    <text evidence="3">The sequence shown here is derived from an EMBL/GenBank/DDBJ whole genome shotgun (WGS) entry which is preliminary data.</text>
</comment>
<reference evidence="4" key="1">
    <citation type="journal article" date="2019" name="Int. J. Syst. Evol. Microbiol.">
        <title>The Global Catalogue of Microorganisms (GCM) 10K type strain sequencing project: providing services to taxonomists for standard genome sequencing and annotation.</title>
        <authorList>
            <consortium name="The Broad Institute Genomics Platform"/>
            <consortium name="The Broad Institute Genome Sequencing Center for Infectious Disease"/>
            <person name="Wu L."/>
            <person name="Ma J."/>
        </authorList>
    </citation>
    <scope>NUCLEOTIDE SEQUENCE [LARGE SCALE GENOMIC DNA]</scope>
    <source>
        <strain evidence="4">JCM 13004</strain>
    </source>
</reference>